<accession>A0A0B1Z1E0</accession>
<evidence type="ECO:0000313" key="8">
    <source>
        <dbReference type="EMBL" id="KHK63177.1"/>
    </source>
</evidence>
<proteinExistence type="predicted"/>
<dbReference type="InterPro" id="IPR029044">
    <property type="entry name" value="Nucleotide-diphossugar_trans"/>
</dbReference>
<evidence type="ECO:0000256" key="2">
    <source>
        <dbReference type="ARBA" id="ARBA00022475"/>
    </source>
</evidence>
<dbReference type="Gene3D" id="3.90.550.10">
    <property type="entry name" value="Spore Coat Polysaccharide Biosynthesis Protein SpsA, Chain A"/>
    <property type="match status" value="1"/>
</dbReference>
<comment type="caution">
    <text evidence="8">The sequence shown here is derived from an EMBL/GenBank/DDBJ whole genome shotgun (WGS) entry which is preliminary data.</text>
</comment>
<dbReference type="GO" id="GO:0005886">
    <property type="term" value="C:plasma membrane"/>
    <property type="evidence" value="ECO:0007669"/>
    <property type="project" value="UniProtKB-SubCell"/>
</dbReference>
<dbReference type="RefSeq" id="WP_039592781.1">
    <property type="nucleotide sequence ID" value="NZ_JQGJ02000001.1"/>
</dbReference>
<keyword evidence="5 8" id="KW-0808">Transferase</keyword>
<reference evidence="9" key="1">
    <citation type="submission" date="2015-03" db="EMBL/GenBank/DDBJ databases">
        <title>Pseudomonas frederiksbergensis hydrocarbon degrader.</title>
        <authorList>
            <person name="Brown L.M."/>
            <person name="Ruiz O.N."/>
            <person name="Mueller S."/>
            <person name="Gunasekera T.S."/>
        </authorList>
    </citation>
    <scope>NUCLEOTIDE SEQUENCE [LARGE SCALE GENOMIC DNA]</scope>
    <source>
        <strain evidence="9">SI8</strain>
    </source>
</reference>
<keyword evidence="4" id="KW-0328">Glycosyltransferase</keyword>
<sequence>MSRVSIVIPMFNEARHIGRTLLAAQAAAHQAQLECELIVVDNGSDDHGPRIANELGARVLIVPGVHIGALRNRGAAVASGEWLAFIDADIEMPADWLKLLVEMEGRQGDVLGLDLDTPRQAPWFAQAWQRRSQRPGARPLHRVQWLPSANLLMRRTWFEQVGGFDESLRTGEDKDFSLRLRQAGAQLLLVNESLALHWGYEGSWLEWMSKELWRQGSHWQLLRSHGPSLRLLRFPALSMGAWCLDLLALAALLQGQARLGLTLLLVSTLPALLLSLRQSQRDPRLTLQLWALHGVRLHLTGAALLLNLCQWNVRRPARG</sequence>
<protein>
    <submittedName>
        <fullName evidence="8">Glycosyl transferase family 2</fullName>
    </submittedName>
</protein>
<dbReference type="PANTHER" id="PTHR43646">
    <property type="entry name" value="GLYCOSYLTRANSFERASE"/>
    <property type="match status" value="1"/>
</dbReference>
<evidence type="ECO:0000256" key="1">
    <source>
        <dbReference type="ARBA" id="ARBA00004236"/>
    </source>
</evidence>
<feature type="domain" description="Glycosyltransferase 2-like" evidence="7">
    <location>
        <begin position="5"/>
        <end position="104"/>
    </location>
</feature>
<organism evidence="8 9">
    <name type="scientific">Pseudomonas frederiksbergensis</name>
    <dbReference type="NCBI Taxonomy" id="104087"/>
    <lineage>
        <taxon>Bacteria</taxon>
        <taxon>Pseudomonadati</taxon>
        <taxon>Pseudomonadota</taxon>
        <taxon>Gammaproteobacteria</taxon>
        <taxon>Pseudomonadales</taxon>
        <taxon>Pseudomonadaceae</taxon>
        <taxon>Pseudomonas</taxon>
    </lineage>
</organism>
<keyword evidence="6" id="KW-0472">Membrane</keyword>
<dbReference type="Pfam" id="PF00535">
    <property type="entry name" value="Glycos_transf_2"/>
    <property type="match status" value="1"/>
</dbReference>
<evidence type="ECO:0000256" key="5">
    <source>
        <dbReference type="ARBA" id="ARBA00022679"/>
    </source>
</evidence>
<keyword evidence="2" id="KW-1003">Cell membrane</keyword>
<comment type="subcellular location">
    <subcellularLocation>
        <location evidence="1">Cell membrane</location>
    </subcellularLocation>
</comment>
<dbReference type="Proteomes" id="UP000030949">
    <property type="component" value="Unassembled WGS sequence"/>
</dbReference>
<name>A0A0B1Z1E0_9PSED</name>
<dbReference type="SUPFAM" id="SSF53448">
    <property type="entry name" value="Nucleotide-diphospho-sugar transferases"/>
    <property type="match status" value="1"/>
</dbReference>
<evidence type="ECO:0000259" key="7">
    <source>
        <dbReference type="Pfam" id="PF00535"/>
    </source>
</evidence>
<dbReference type="GO" id="GO:0016757">
    <property type="term" value="F:glycosyltransferase activity"/>
    <property type="evidence" value="ECO:0007669"/>
    <property type="project" value="UniProtKB-KW"/>
</dbReference>
<evidence type="ECO:0000256" key="6">
    <source>
        <dbReference type="ARBA" id="ARBA00023136"/>
    </source>
</evidence>
<evidence type="ECO:0000256" key="3">
    <source>
        <dbReference type="ARBA" id="ARBA00022519"/>
    </source>
</evidence>
<dbReference type="EMBL" id="JQGJ01000012">
    <property type="protein sequence ID" value="KHK63177.1"/>
    <property type="molecule type" value="Genomic_DNA"/>
</dbReference>
<evidence type="ECO:0000256" key="4">
    <source>
        <dbReference type="ARBA" id="ARBA00022676"/>
    </source>
</evidence>
<dbReference type="AlphaFoldDB" id="A0A0B1Z1E0"/>
<dbReference type="OrthoDB" id="9069044at2"/>
<dbReference type="PANTHER" id="PTHR43646:SF2">
    <property type="entry name" value="GLYCOSYLTRANSFERASE 2-LIKE DOMAIN-CONTAINING PROTEIN"/>
    <property type="match status" value="1"/>
</dbReference>
<gene>
    <name evidence="8" type="ORF">JZ00_18825</name>
</gene>
<evidence type="ECO:0000313" key="9">
    <source>
        <dbReference type="Proteomes" id="UP000030949"/>
    </source>
</evidence>
<keyword evidence="3" id="KW-0997">Cell inner membrane</keyword>
<dbReference type="InterPro" id="IPR001173">
    <property type="entry name" value="Glyco_trans_2-like"/>
</dbReference>